<feature type="non-terminal residue" evidence="2">
    <location>
        <position position="475"/>
    </location>
</feature>
<organism evidence="2 3">
    <name type="scientific">Olpidium bornovanus</name>
    <dbReference type="NCBI Taxonomy" id="278681"/>
    <lineage>
        <taxon>Eukaryota</taxon>
        <taxon>Fungi</taxon>
        <taxon>Fungi incertae sedis</taxon>
        <taxon>Olpidiomycota</taxon>
        <taxon>Olpidiomycotina</taxon>
        <taxon>Olpidiomycetes</taxon>
        <taxon>Olpidiales</taxon>
        <taxon>Olpidiaceae</taxon>
        <taxon>Olpidium</taxon>
    </lineage>
</organism>
<proteinExistence type="predicted"/>
<feature type="compositionally biased region" description="Low complexity" evidence="1">
    <location>
        <begin position="65"/>
        <end position="74"/>
    </location>
</feature>
<feature type="compositionally biased region" description="Polar residues" evidence="1">
    <location>
        <begin position="201"/>
        <end position="210"/>
    </location>
</feature>
<feature type="compositionally biased region" description="Low complexity" evidence="1">
    <location>
        <begin position="90"/>
        <end position="113"/>
    </location>
</feature>
<sequence length="475" mass="52842">MNQPGPNGKASPFCRRRAAAAAAAAAALRRAARAPLPRHRRCAPAARPPSPQPPCARRRAIAAQPPCNRAAPSAPSSPRPAPRRCRHSRCAPAAAAPTAAQPPRNRRVSPSSPRPAILRLVLSNFHSSKHAGKIALRPFYRHNKHADGMTASSRSKASLRRFHEQMKQSQVDTGVASDTERGSELDVAKQLEKIESEEDSQVGQQRNAGSASADGYPSRSKAVLQPGKGQGGVRKDRTFGHANRQDLVGSSYHSEYSVNKEARTSDNALSSSTTFDEFDSDSEDEAERRRRRRRHHCERRRRTTSSSASSPSSDEDSEPSHRSPRQRRRGTPNDDKTLRKKLLDTVLKYDGTGGAARLNLFIEKSRKRAARLDLSKAIKTWTDFKFAVKKQFLPVDVENRIWWQLLICKLGNYKSISEYNTAFMRIALQLSERYTKELIVNTYVENLIERDGSPSQIQNLIITNASLESVNLDTM</sequence>
<feature type="region of interest" description="Disordered" evidence="1">
    <location>
        <begin position="29"/>
        <end position="113"/>
    </location>
</feature>
<evidence type="ECO:0008006" key="4">
    <source>
        <dbReference type="Google" id="ProtNLM"/>
    </source>
</evidence>
<keyword evidence="3" id="KW-1185">Reference proteome</keyword>
<evidence type="ECO:0000313" key="2">
    <source>
        <dbReference type="EMBL" id="KAG5461790.1"/>
    </source>
</evidence>
<accession>A0A8H7ZYP6</accession>
<feature type="compositionally biased region" description="Basic residues" evidence="1">
    <location>
        <begin position="30"/>
        <end position="42"/>
    </location>
</feature>
<protein>
    <recommendedName>
        <fullName evidence="4">Retrotransposon gag domain-containing protein</fullName>
    </recommendedName>
</protein>
<dbReference type="AlphaFoldDB" id="A0A8H7ZYP6"/>
<gene>
    <name evidence="2" type="ORF">BJ554DRAFT_5962</name>
</gene>
<dbReference type="EMBL" id="JAEFCI010003127">
    <property type="protein sequence ID" value="KAG5461790.1"/>
    <property type="molecule type" value="Genomic_DNA"/>
</dbReference>
<name>A0A8H7ZYP6_9FUNG</name>
<feature type="compositionally biased region" description="Basic and acidic residues" evidence="1">
    <location>
        <begin position="178"/>
        <end position="194"/>
    </location>
</feature>
<reference evidence="2 3" key="1">
    <citation type="journal article" name="Sci. Rep.">
        <title>Genome-scale phylogenetic analyses confirm Olpidium as the closest living zoosporic fungus to the non-flagellated, terrestrial fungi.</title>
        <authorList>
            <person name="Chang Y."/>
            <person name="Rochon D."/>
            <person name="Sekimoto S."/>
            <person name="Wang Y."/>
            <person name="Chovatia M."/>
            <person name="Sandor L."/>
            <person name="Salamov A."/>
            <person name="Grigoriev I.V."/>
            <person name="Stajich J.E."/>
            <person name="Spatafora J.W."/>
        </authorList>
    </citation>
    <scope>NUCLEOTIDE SEQUENCE [LARGE SCALE GENOMIC DNA]</scope>
    <source>
        <strain evidence="2">S191</strain>
    </source>
</reference>
<comment type="caution">
    <text evidence="2">The sequence shown here is derived from an EMBL/GenBank/DDBJ whole genome shotgun (WGS) entry which is preliminary data.</text>
</comment>
<evidence type="ECO:0000313" key="3">
    <source>
        <dbReference type="Proteomes" id="UP000673691"/>
    </source>
</evidence>
<evidence type="ECO:0000256" key="1">
    <source>
        <dbReference type="SAM" id="MobiDB-lite"/>
    </source>
</evidence>
<dbReference type="Proteomes" id="UP000673691">
    <property type="component" value="Unassembled WGS sequence"/>
</dbReference>
<feature type="region of interest" description="Disordered" evidence="1">
    <location>
        <begin position="135"/>
        <end position="337"/>
    </location>
</feature>
<feature type="compositionally biased region" description="Basic residues" evidence="1">
    <location>
        <begin position="289"/>
        <end position="303"/>
    </location>
</feature>
<feature type="compositionally biased region" description="Acidic residues" evidence="1">
    <location>
        <begin position="276"/>
        <end position="285"/>
    </location>
</feature>